<organism evidence="2 3">
    <name type="scientific">Delftia acidovorans (strain DSM 14801 / SPH-1)</name>
    <dbReference type="NCBI Taxonomy" id="398578"/>
    <lineage>
        <taxon>Bacteria</taxon>
        <taxon>Pseudomonadati</taxon>
        <taxon>Pseudomonadota</taxon>
        <taxon>Betaproteobacteria</taxon>
        <taxon>Burkholderiales</taxon>
        <taxon>Comamonadaceae</taxon>
        <taxon>Delftia</taxon>
    </lineage>
</organism>
<dbReference type="STRING" id="398578.Daci_3224"/>
<dbReference type="AlphaFoldDB" id="A9BW46"/>
<protein>
    <submittedName>
        <fullName evidence="2">Uncharacterized protein</fullName>
    </submittedName>
</protein>
<dbReference type="Proteomes" id="UP000000784">
    <property type="component" value="Chromosome"/>
</dbReference>
<keyword evidence="1" id="KW-0175">Coiled coil</keyword>
<evidence type="ECO:0000256" key="1">
    <source>
        <dbReference type="SAM" id="Coils"/>
    </source>
</evidence>
<feature type="coiled-coil region" evidence="1">
    <location>
        <begin position="31"/>
        <end position="79"/>
    </location>
</feature>
<keyword evidence="3" id="KW-1185">Reference proteome</keyword>
<dbReference type="RefSeq" id="WP_012205062.1">
    <property type="nucleotide sequence ID" value="NC_010002.1"/>
</dbReference>
<evidence type="ECO:0000313" key="2">
    <source>
        <dbReference type="EMBL" id="ABX35862.1"/>
    </source>
</evidence>
<accession>A9BW46</accession>
<dbReference type="GeneID" id="24118878"/>
<reference evidence="3" key="2">
    <citation type="submission" date="2007-11" db="EMBL/GenBank/DDBJ databases">
        <title>Complete sequence of Delftia acidovorans DSM 14801 / SPH-1.</title>
        <authorList>
            <person name="Copeland A."/>
            <person name="Lucas S."/>
            <person name="Lapidus A."/>
            <person name="Barry K."/>
            <person name="Glavina del Rio T."/>
            <person name="Dalin E."/>
            <person name="Tice H."/>
            <person name="Pitluck S."/>
            <person name="Lowry S."/>
            <person name="Clum A."/>
            <person name="Schmutz J."/>
            <person name="Larimer F."/>
            <person name="Land M."/>
            <person name="Hauser L."/>
            <person name="Kyrpides N."/>
            <person name="Kim E."/>
            <person name="Schleheck D."/>
            <person name="Richardson P."/>
        </authorList>
    </citation>
    <scope>NUCLEOTIDE SEQUENCE [LARGE SCALE GENOMIC DNA]</scope>
    <source>
        <strain evidence="3">DSM 14801 / SPH-1</strain>
    </source>
</reference>
<dbReference type="KEGG" id="dac:Daci_3224"/>
<sequence>MSKTETQSEALRLARLLESGCWLPVGHGDPIDEAAAELRRLDAEVRELKMTVQHESLCVEAAKERIEALDAENKALRERLEAPAAPVAEDARYAALWREHVEKLDALIAYCPTCSQGYIATAEMTRDQIIFECGKTAGRAEGKRGTEAAAKIGGSA</sequence>
<gene>
    <name evidence="2" type="ordered locus">Daci_3224</name>
</gene>
<proteinExistence type="predicted"/>
<name>A9BW46_DELAS</name>
<reference evidence="2 3" key="1">
    <citation type="journal article" date="2004" name="Appl. Environ. Microbiol.">
        <title>Mineralization of individual congeners of linear alkylbenzenesulfonate by defined pairs of heterotrophic bacteria.</title>
        <authorList>
            <person name="Schleheck D."/>
            <person name="Knepper T.P."/>
            <person name="Fischer K."/>
            <person name="Cook A.M."/>
        </authorList>
    </citation>
    <scope>NUCLEOTIDE SEQUENCE [LARGE SCALE GENOMIC DNA]</scope>
    <source>
        <strain evidence="3">DSM 14801 / SPH-1</strain>
    </source>
</reference>
<evidence type="ECO:0000313" key="3">
    <source>
        <dbReference type="Proteomes" id="UP000000784"/>
    </source>
</evidence>
<dbReference type="HOGENOM" id="CLU_1683689_0_0_4"/>
<dbReference type="EMBL" id="CP000884">
    <property type="protein sequence ID" value="ABX35862.1"/>
    <property type="molecule type" value="Genomic_DNA"/>
</dbReference>